<dbReference type="Proteomes" id="UP001151529">
    <property type="component" value="Chromosome 19"/>
</dbReference>
<reference evidence="4" key="2">
    <citation type="journal article" date="2023" name="Int. J. Mol. Sci.">
        <title>De Novo Assembly and Annotation of 11 Diverse Shrub Willow (Salix) Genomes Reveals Novel Gene Organization in Sex-Linked Regions.</title>
        <authorList>
            <person name="Hyden B."/>
            <person name="Feng K."/>
            <person name="Yates T.B."/>
            <person name="Jawdy S."/>
            <person name="Cereghino C."/>
            <person name="Smart L.B."/>
            <person name="Muchero W."/>
        </authorList>
    </citation>
    <scope>NUCLEOTIDE SEQUENCE [LARGE SCALE GENOMIC DNA]</scope>
    <source>
        <tissue evidence="4">Shoot tip</tissue>
    </source>
</reference>
<sequence>MIHQGLTPNTVSYTTLIHAFCELGKLREAQKLFKNMHTNGYLPDLCTYSVLLEGFCKQGYLGKAFRLFRAMQSTTLKPNLNSLSKGCSLMFRYTQQ</sequence>
<gene>
    <name evidence="4" type="ORF">OIU85_003693</name>
</gene>
<protein>
    <recommendedName>
        <fullName evidence="6">Pentacotripeptide-repeat region of PRORP domain-containing protein</fullName>
    </recommendedName>
</protein>
<dbReference type="AlphaFoldDB" id="A0A9Q0PZS6"/>
<accession>A0A9Q0PZS6</accession>
<feature type="repeat" description="PPR" evidence="3">
    <location>
        <begin position="9"/>
        <end position="43"/>
    </location>
</feature>
<dbReference type="InterPro" id="IPR011990">
    <property type="entry name" value="TPR-like_helical_dom_sf"/>
</dbReference>
<dbReference type="EMBL" id="JAPFFL010000010">
    <property type="protein sequence ID" value="KAJ6697346.1"/>
    <property type="molecule type" value="Genomic_DNA"/>
</dbReference>
<dbReference type="PANTHER" id="PTHR47932:SF2">
    <property type="entry name" value="OS10G0484300 PROTEIN"/>
    <property type="match status" value="1"/>
</dbReference>
<reference evidence="4" key="1">
    <citation type="submission" date="2022-11" db="EMBL/GenBank/DDBJ databases">
        <authorList>
            <person name="Hyden B.L."/>
            <person name="Feng K."/>
            <person name="Yates T."/>
            <person name="Jawdy S."/>
            <person name="Smart L.B."/>
            <person name="Muchero W."/>
        </authorList>
    </citation>
    <scope>NUCLEOTIDE SEQUENCE</scope>
    <source>
        <tissue evidence="4">Shoot tip</tissue>
    </source>
</reference>
<comment type="caution">
    <text evidence="4">The sequence shown here is derived from an EMBL/GenBank/DDBJ whole genome shotgun (WGS) entry which is preliminary data.</text>
</comment>
<evidence type="ECO:0000256" key="1">
    <source>
        <dbReference type="ARBA" id="ARBA00007626"/>
    </source>
</evidence>
<evidence type="ECO:0008006" key="6">
    <source>
        <dbReference type="Google" id="ProtNLM"/>
    </source>
</evidence>
<organism evidence="4 5">
    <name type="scientific">Salix viminalis</name>
    <name type="common">Common osier</name>
    <name type="synonym">Basket willow</name>
    <dbReference type="NCBI Taxonomy" id="40686"/>
    <lineage>
        <taxon>Eukaryota</taxon>
        <taxon>Viridiplantae</taxon>
        <taxon>Streptophyta</taxon>
        <taxon>Embryophyta</taxon>
        <taxon>Tracheophyta</taxon>
        <taxon>Spermatophyta</taxon>
        <taxon>Magnoliopsida</taxon>
        <taxon>eudicotyledons</taxon>
        <taxon>Gunneridae</taxon>
        <taxon>Pentapetalae</taxon>
        <taxon>rosids</taxon>
        <taxon>fabids</taxon>
        <taxon>Malpighiales</taxon>
        <taxon>Salicaceae</taxon>
        <taxon>Saliceae</taxon>
        <taxon>Salix</taxon>
    </lineage>
</organism>
<dbReference type="InterPro" id="IPR002885">
    <property type="entry name" value="PPR_rpt"/>
</dbReference>
<feature type="repeat" description="PPR" evidence="3">
    <location>
        <begin position="44"/>
        <end position="78"/>
    </location>
</feature>
<proteinExistence type="inferred from homology"/>
<evidence type="ECO:0000313" key="5">
    <source>
        <dbReference type="Proteomes" id="UP001151529"/>
    </source>
</evidence>
<dbReference type="Pfam" id="PF13041">
    <property type="entry name" value="PPR_2"/>
    <property type="match status" value="1"/>
</dbReference>
<keyword evidence="5" id="KW-1185">Reference proteome</keyword>
<evidence type="ECO:0000313" key="4">
    <source>
        <dbReference type="EMBL" id="KAJ6697346.1"/>
    </source>
</evidence>
<dbReference type="PANTHER" id="PTHR47932">
    <property type="entry name" value="ATPASE EXPRESSION PROTEIN 3"/>
    <property type="match status" value="1"/>
</dbReference>
<keyword evidence="2" id="KW-0677">Repeat</keyword>
<dbReference type="GO" id="GO:0003729">
    <property type="term" value="F:mRNA binding"/>
    <property type="evidence" value="ECO:0007669"/>
    <property type="project" value="TreeGrafter"/>
</dbReference>
<evidence type="ECO:0000256" key="3">
    <source>
        <dbReference type="PROSITE-ProRule" id="PRU00708"/>
    </source>
</evidence>
<dbReference type="NCBIfam" id="TIGR00756">
    <property type="entry name" value="PPR"/>
    <property type="match status" value="2"/>
</dbReference>
<comment type="similarity">
    <text evidence="1">Belongs to the PPR family. P subfamily.</text>
</comment>
<name>A0A9Q0PZS6_SALVM</name>
<dbReference type="PROSITE" id="PS51375">
    <property type="entry name" value="PPR"/>
    <property type="match status" value="2"/>
</dbReference>
<dbReference type="OrthoDB" id="847837at2759"/>
<evidence type="ECO:0000256" key="2">
    <source>
        <dbReference type="ARBA" id="ARBA00022737"/>
    </source>
</evidence>
<dbReference type="Gene3D" id="1.25.40.10">
    <property type="entry name" value="Tetratricopeptide repeat domain"/>
    <property type="match status" value="1"/>
</dbReference>